<evidence type="ECO:0008006" key="3">
    <source>
        <dbReference type="Google" id="ProtNLM"/>
    </source>
</evidence>
<dbReference type="InterPro" id="IPR007833">
    <property type="entry name" value="Capsule_polysaccharide_synth"/>
</dbReference>
<dbReference type="Pfam" id="PF05159">
    <property type="entry name" value="Capsule_synth"/>
    <property type="match status" value="1"/>
</dbReference>
<keyword evidence="2" id="KW-1185">Reference proteome</keyword>
<protein>
    <recommendedName>
        <fullName evidence="3">Capsule polysaccharide biosynthesis protein</fullName>
    </recommendedName>
</protein>
<sequence>MTRAPTAYVRNLRRRTKDELRLRFEHLLFGCLAELGFDVVEQSWSPDDPEPWLRDRHRSGDARPVILYEHLSRNQKPDGDAYYMEMYLNGTFTLDRDGWGPFQASMRNMPDISHVNSADSVAYCAELSETWVRSGESKYSQPTPKTISAPQGYIFLPLQLSADDAIVCHSEIGVSEFLHQVAAWAVRTDRPLVIKLHPYNDDPAVADAVRFWTQKSNIYQSQENVHSLICQAAGIITINSGCGFEALVHGKPVVTFGQCDYKWVTFMGLGVNLDLAAAYIDGYSPEQRMRAYNWVNYYLTEHALDVRGEAWAATGARLKSRLGRILLPVSEGLSERG</sequence>
<evidence type="ECO:0000313" key="1">
    <source>
        <dbReference type="EMBL" id="MBK1838909.1"/>
    </source>
</evidence>
<accession>A0ABS1F6A0</accession>
<comment type="caution">
    <text evidence="1">The sequence shown here is derived from an EMBL/GenBank/DDBJ whole genome shotgun (WGS) entry which is preliminary data.</text>
</comment>
<dbReference type="Proteomes" id="UP000652760">
    <property type="component" value="Unassembled WGS sequence"/>
</dbReference>
<reference evidence="2" key="1">
    <citation type="submission" date="2021-01" db="EMBL/GenBank/DDBJ databases">
        <title>Genome public.</title>
        <authorList>
            <person name="Liu C."/>
            <person name="Sun Q."/>
        </authorList>
    </citation>
    <scope>NUCLEOTIDE SEQUENCE [LARGE SCALE GENOMIC DNA]</scope>
    <source>
        <strain evidence="2">YIM B02556</strain>
    </source>
</reference>
<gene>
    <name evidence="1" type="ORF">JHL17_15930</name>
</gene>
<dbReference type="EMBL" id="JAENHM010000046">
    <property type="protein sequence ID" value="MBK1838909.1"/>
    <property type="molecule type" value="Genomic_DNA"/>
</dbReference>
<organism evidence="1 2">
    <name type="scientific">Azospirillum endophyticum</name>
    <dbReference type="NCBI Taxonomy" id="2800326"/>
    <lineage>
        <taxon>Bacteria</taxon>
        <taxon>Pseudomonadati</taxon>
        <taxon>Pseudomonadota</taxon>
        <taxon>Alphaproteobacteria</taxon>
        <taxon>Rhodospirillales</taxon>
        <taxon>Azospirillaceae</taxon>
        <taxon>Azospirillum</taxon>
    </lineage>
</organism>
<dbReference type="RefSeq" id="WP_200194519.1">
    <property type="nucleotide sequence ID" value="NZ_JAENHM010000046.1"/>
</dbReference>
<evidence type="ECO:0000313" key="2">
    <source>
        <dbReference type="Proteomes" id="UP000652760"/>
    </source>
</evidence>
<proteinExistence type="predicted"/>
<name>A0ABS1F6A0_9PROT</name>